<sequence length="2276" mass="225417">MHDDRVNTILKSTRHLRSPARSRPRRHVLRLGTCLTGAAAALLIGTAPAAAASACGLLTLTAVTCPASSSYPGGIHYGVGAGETPQDLTVHLGDGVVVETGDDYVNGINVTNFSGGAAAVIADGASTIATQGTGSIGVAGNTDAGDLTIHVGSVSTQGSEAHGVVAGSVSGAVDVQVGAVKTSGDFSDGVHVSGYSGAIGVSAGSVETSGLYSRGIYGVSTQGSLTIDAGSVTTHGDYSVGIDAQAGQPPVFDEETGQTVLGAPTDLTVHADSVKTGGYASDGVIATNFTMGETKVSIGAIATTGDESWGAYAGGFGNVSLSAGTVETSGTGSAGMGAVSIYGNVDISADSVTTHGDFANGINVLAYGTDAQLTITAGSVTTDGNNSAAIYAGGSAGYLGENHKFTVKADSVTTNGINTAGVVVKTGGDVDVDLGTVTINGDRSRGVIIQNADGDVTLNIDSIVTKGAVALGRDAVGLSIGNSFGTVNATIGSITTAGDHSPAILTNGVYSDQHFTIGSLTTNGNNAAGFQSFLDHGNLTLEVGAISTSGDDSPGVYAQSYAGDTAIKAGQVTTGGSNSTGIKVTGVSTGGLDHHIAIDAGAITTKGDQSSGVDVLALGNDATIHAGSVTTGGAYASGIKVSALRGYSEDGTFFGGDVTVDAGTVVTTGDDSRGIETRTDGKTTITAVSVTTSGANAAGIHAYGYGDIAIDAGTVKTSGYRSDGINANNNVGGLSGGITITAGEVSTTGALSNGIRAAAYYGSTGIKADKVTTTGYGSEAVYGWSYYGNVDIDVGSVATSGTAARGVVAYSGGTTTINVGDVTTSGANVNRAFLGTGIKAVGAAVHVTAGSVSTAADYSAAIYANSNFVHDNGQAERDISVTAGTLVTTGFGSDGVDAINIGRGGNIAIDVGSISTRGDYAFGVYSYAVYGSNTVTVGDIATRGKVGRGIDATSVYGDVTITGNTIATKGDYSYGVLAKTGGARFSAGETLAVDVGEVTTEGFGSDGIRALSLGRQMDTVINAGSVKTSGDYAYGINAYTNGVGNAISITAGTIETSGKEALGIQAVNLAVAGDISIDVGSITNHGDVSAAIFAYSYDGKVSIDAGTVTGGAISVSARYGDVDVKAGTVTSDHYNSTGIAVSGQNISVKVDKVEETGTLGVGILALGAKTVRVDAGEILTATEGGFGVVAEGTDVTVNVGKVKTTGPIATGIYAAVFGTGNNGDITVTDALSTAGDISDGVFAISGGTIGIHNRGTLETSGQDSRGIVGFGMQGVTIDGTGTITTSGERSLGVLAQALGGTVSVSQAAISTSGHNAAGLYAGVYGAGLDGQPLSGDIRIDVGSVSTSGDLSDGIVAVNAAQGGGIDITAGTVTTTGAGSAGIVAIGYSGAIRITAGDVTTTGDFVPGQPIGDYYYTAPHFNHGIYAVGASVDVTATGAVSTRGDFATGIYAAALDGKVTIHARDVATTGDKAAAVRGYSASGGVSVTTTGTISTSGRNAYGVLAFGAGPLDVTNSGDIATSGQFAHGIYALGGTGAVSTVSIANSGKVATSGEAANAIRAISHGGDVDVVSTGTVEASGKYASGVLAVVERPGRGGDKVALAEAEAEALPMLTVDVGKVTVSGEGSAGVVALSYRGDVSVKAHAIDASKGGAGLSTISAGTTSIEVGNVSSGGRGILTISAGDAEATVTGSVIAPNHVAIEMNSFSGDTVLNIGKGATVIGGGQHNPADDPYVGIGNAVILGSYTGVTLNNAGTIRNLGDGYTVYMADLGIGDELTTVYGAAITNSGLIEGNVKMTAVDDTFVNSGRFDATKDSDFGAGRDVFTNSGILAVSSGTSAAARVAAAPVSVTFKGLERFENSGLIDLRGGAAGDTLTLTGDYFGSGNAQLRLDLGKGVADKLVIQGAGTGSTGIVLNQSASDATLLTKPIELVKVGAGSASTAFHMAAPDVGLVHYALAYEAGSFGLTAQAGAPVYRLARIGEGAQAIWDQSAQAWSSHMTQLRDDVQPAARLWGQVYGGVSNRDAAQAIGGTDYALDYRQDFYGFQVGMDIGGSMNDAGSAVFGVTAGYISSRQNFERGGDRAEFDTVNVGAYGSVRRGALFVNALGQYAHHAIDAHGRVLDWSDKTSGDGYGLQGEIGARLGSDKVFVEPLASLAWQKTDIAGLNLLGQSIEFGKLDGLTGKLGARIGGTARVFGTEAVFYARGSWVHQFEGRPAATLVSGGTSESIEGRRMGDYGQAALGVTILSEGPVSGFVEGNATFGSSTRGGGGRAGVRFKF</sequence>
<dbReference type="PROSITE" id="PS51208">
    <property type="entry name" value="AUTOTRANSPORTER"/>
    <property type="match status" value="1"/>
</dbReference>
<dbReference type="InterPro" id="IPR006311">
    <property type="entry name" value="TAT_signal"/>
</dbReference>
<dbReference type="InterPro" id="IPR036709">
    <property type="entry name" value="Autotransporte_beta_dom_sf"/>
</dbReference>
<dbReference type="InterPro" id="IPR011050">
    <property type="entry name" value="Pectin_lyase_fold/virulence"/>
</dbReference>
<dbReference type="eggNOG" id="COG3468">
    <property type="taxonomic scope" value="Bacteria"/>
</dbReference>
<dbReference type="STRING" id="158500.BES08_00190"/>
<dbReference type="EMBL" id="JFYZ01000041">
    <property type="protein sequence ID" value="EZP74743.1"/>
    <property type="molecule type" value="Genomic_DNA"/>
</dbReference>
<organism evidence="2 3">
    <name type="scientific">Novosphingobium resinovorum</name>
    <dbReference type="NCBI Taxonomy" id="158500"/>
    <lineage>
        <taxon>Bacteria</taxon>
        <taxon>Pseudomonadati</taxon>
        <taxon>Pseudomonadota</taxon>
        <taxon>Alphaproteobacteria</taxon>
        <taxon>Sphingomonadales</taxon>
        <taxon>Sphingomonadaceae</taxon>
        <taxon>Novosphingobium</taxon>
    </lineage>
</organism>
<dbReference type="SMART" id="SM00869">
    <property type="entry name" value="Autotransporter"/>
    <property type="match status" value="1"/>
</dbReference>
<dbReference type="Gene3D" id="2.160.20.20">
    <property type="match status" value="5"/>
</dbReference>
<dbReference type="InterPro" id="IPR012332">
    <property type="entry name" value="Autotransporter_pectin_lyase_C"/>
</dbReference>
<evidence type="ECO:0000313" key="3">
    <source>
        <dbReference type="Proteomes" id="UP000024329"/>
    </source>
</evidence>
<accession>A0A031JN75</accession>
<dbReference type="SUPFAM" id="SSF51126">
    <property type="entry name" value="Pectin lyase-like"/>
    <property type="match status" value="1"/>
</dbReference>
<comment type="caution">
    <text evidence="2">The sequence shown here is derived from an EMBL/GenBank/DDBJ whole genome shotgun (WGS) entry which is preliminary data.</text>
</comment>
<proteinExistence type="predicted"/>
<evidence type="ECO:0000259" key="1">
    <source>
        <dbReference type="PROSITE" id="PS51208"/>
    </source>
</evidence>
<dbReference type="eggNOG" id="COG4625">
    <property type="taxonomic scope" value="Bacteria"/>
</dbReference>
<dbReference type="RefSeq" id="WP_236727455.1">
    <property type="nucleotide sequence ID" value="NZ_JFYZ01000041.1"/>
</dbReference>
<dbReference type="PATRIC" id="fig|158500.4.peg.4764"/>
<feature type="domain" description="Autotransporter" evidence="1">
    <location>
        <begin position="2003"/>
        <end position="2276"/>
    </location>
</feature>
<evidence type="ECO:0000313" key="2">
    <source>
        <dbReference type="EMBL" id="EZP74743.1"/>
    </source>
</evidence>
<dbReference type="Gene3D" id="2.40.128.130">
    <property type="entry name" value="Autotransporter beta-domain"/>
    <property type="match status" value="1"/>
</dbReference>
<reference evidence="2 3" key="1">
    <citation type="submission" date="2014-03" db="EMBL/GenBank/DDBJ databases">
        <title>Whole genome sequence of Novosphingobium resinovorum KF1.</title>
        <authorList>
            <person name="Gan H.M."/>
            <person name="Gan H.Y."/>
            <person name="Chew T.H."/>
            <person name="Savka M.A."/>
        </authorList>
    </citation>
    <scope>NUCLEOTIDE SEQUENCE [LARGE SCALE GENOMIC DNA]</scope>
    <source>
        <strain evidence="2 3">KF1</strain>
    </source>
</reference>
<protein>
    <submittedName>
        <fullName evidence="2">Outer membrane autotransporter</fullName>
    </submittedName>
</protein>
<dbReference type="Proteomes" id="UP000024329">
    <property type="component" value="Unassembled WGS sequence"/>
</dbReference>
<dbReference type="PROSITE" id="PS51318">
    <property type="entry name" value="TAT"/>
    <property type="match status" value="1"/>
</dbReference>
<gene>
    <name evidence="2" type="ORF">BV97_04691</name>
</gene>
<name>A0A031JN75_9SPHN</name>
<dbReference type="SUPFAM" id="SSF103515">
    <property type="entry name" value="Autotransporter"/>
    <property type="match status" value="1"/>
</dbReference>
<dbReference type="InterPro" id="IPR005546">
    <property type="entry name" value="Autotransporte_beta"/>
</dbReference>